<feature type="region of interest" description="Disordered" evidence="1">
    <location>
        <begin position="107"/>
        <end position="134"/>
    </location>
</feature>
<dbReference type="PANTHER" id="PTHR46689:SF3">
    <property type="entry name" value="PHOD-LIKE PHOSPHATASE DOMAIN-CONTAINING PROTEIN"/>
    <property type="match status" value="1"/>
</dbReference>
<comment type="caution">
    <text evidence="3">The sequence shown here is derived from an EMBL/GenBank/DDBJ whole genome shotgun (WGS) entry which is preliminary data.</text>
</comment>
<evidence type="ECO:0000259" key="2">
    <source>
        <dbReference type="Pfam" id="PF19050"/>
    </source>
</evidence>
<feature type="compositionally biased region" description="Low complexity" evidence="1">
    <location>
        <begin position="719"/>
        <end position="745"/>
    </location>
</feature>
<sequence length="875" mass="95704">MATPPHNNAPDGGADDQHPDERNPYASESRWRHAESSAYAKYEKERNTNRHSHHHSVGVAREADAQGGVGDLANFLNKSRIDPSETNAAHHGDSDAPKFKPVLAGAEEARAATGHSESAPAAKSAAAAAGPPPDGKEIACGPLINYRRMEGRSWIGSVLVVTNGGGRTQPIVPHLNLRRADGGSGEASDIEGYCLYSDPRNTFWRFDLTIEMENTETKWEYSLPELRFASSTKPRVNSFFVPAVTESMRIMFHSCNGFSVGTDEDAWSGPCLWRDVMRRHSEVPFHVMIGGGDQIYNDSIRVSGPLKTWTSIGNPKKRREFPFPESLREECDDFYLKNYIRWYSTEPFAAANGQIPQLNIWDDHDIIDGFGSYVNDFMKCDVFRGIGGVAHKYYLLFQHHLAPPISTYTSGKFDLSIAATFSLTNSDAIQPVEGEEGVGVDPNQFMTAYVHPRINEPGYINGTKPGPYVAEASHNMYARLGARIAFVGIDARTERTRHQVNYPETYNAIFDRLKHEFSTAASSGQPIKHLIFLLGVPIAYPRLTWLENIFSSPVIAPIKLLNRRIGLGGSFFNSFDGSVDLLDDLDDHYTARTHKKERNRLIERLQNLAAEFSVRITILGGDVHLAAFGRFYSNPKLNIPIENDFRYIPNVVSSAIVNKPPPAAVANLLSRRNKIHHLNHDTDETLLKLFDKDPGDSTKTANHNNVTMPSRNFAIITENSPSNASSSSHNNGSAAAAPPSQAPAAGNHHHLFPPNGETAPAAPGSSAGQSHHSAQTVNGTTPTRHTRPKDARLPLGSGEINCGTKHKAASPTEHGKGSDGSLDVCIRVEINQHDPEGRTQGYGLTIPTLEYHGPRPPSAPPSSAGGGAARSVRST</sequence>
<dbReference type="InterPro" id="IPR043904">
    <property type="entry name" value="PhoD_2-like"/>
</dbReference>
<dbReference type="Pfam" id="PF19050">
    <property type="entry name" value="PhoD_2"/>
    <property type="match status" value="3"/>
</dbReference>
<feature type="region of interest" description="Disordered" evidence="1">
    <location>
        <begin position="718"/>
        <end position="875"/>
    </location>
</feature>
<feature type="compositionally biased region" description="Low complexity" evidence="1">
    <location>
        <begin position="759"/>
        <end position="775"/>
    </location>
</feature>
<gene>
    <name evidence="3" type="ORF">QBC35DRAFT_471656</name>
</gene>
<dbReference type="Gene3D" id="3.60.21.70">
    <property type="entry name" value="PhoD-like phosphatase"/>
    <property type="match status" value="1"/>
</dbReference>
<evidence type="ECO:0000256" key="1">
    <source>
        <dbReference type="SAM" id="MobiDB-lite"/>
    </source>
</evidence>
<dbReference type="InterPro" id="IPR038607">
    <property type="entry name" value="PhoD-like_sf"/>
</dbReference>
<dbReference type="EMBL" id="MU864365">
    <property type="protein sequence ID" value="KAK4190497.1"/>
    <property type="molecule type" value="Genomic_DNA"/>
</dbReference>
<proteinExistence type="predicted"/>
<dbReference type="GO" id="GO:0016020">
    <property type="term" value="C:membrane"/>
    <property type="evidence" value="ECO:0007669"/>
    <property type="project" value="TreeGrafter"/>
</dbReference>
<reference evidence="3" key="2">
    <citation type="submission" date="2023-05" db="EMBL/GenBank/DDBJ databases">
        <authorList>
            <consortium name="Lawrence Berkeley National Laboratory"/>
            <person name="Steindorff A."/>
            <person name="Hensen N."/>
            <person name="Bonometti L."/>
            <person name="Westerberg I."/>
            <person name="Brannstrom I.O."/>
            <person name="Guillou S."/>
            <person name="Cros-Aarteil S."/>
            <person name="Calhoun S."/>
            <person name="Haridas S."/>
            <person name="Kuo A."/>
            <person name="Mondo S."/>
            <person name="Pangilinan J."/>
            <person name="Riley R."/>
            <person name="Labutti K."/>
            <person name="Andreopoulos B."/>
            <person name="Lipzen A."/>
            <person name="Chen C."/>
            <person name="Yanf M."/>
            <person name="Daum C."/>
            <person name="Ng V."/>
            <person name="Clum A."/>
            <person name="Ohm R."/>
            <person name="Martin F."/>
            <person name="Silar P."/>
            <person name="Natvig D."/>
            <person name="Lalanne C."/>
            <person name="Gautier V."/>
            <person name="Ament-Velasquez S.L."/>
            <person name="Kruys A."/>
            <person name="Hutchinson M.I."/>
            <person name="Powell A.J."/>
            <person name="Barry K."/>
            <person name="Miller A.N."/>
            <person name="Grigoriev I.V."/>
            <person name="Debuchy R."/>
            <person name="Gladieux P."/>
            <person name="Thoren M.H."/>
            <person name="Johannesson H."/>
        </authorList>
    </citation>
    <scope>NUCLEOTIDE SEQUENCE</scope>
    <source>
        <strain evidence="3">PSN309</strain>
    </source>
</reference>
<evidence type="ECO:0000313" key="4">
    <source>
        <dbReference type="Proteomes" id="UP001302126"/>
    </source>
</evidence>
<feature type="domain" description="PhoD-like phosphatase" evidence="2">
    <location>
        <begin position="211"/>
        <end position="415"/>
    </location>
</feature>
<dbReference type="AlphaFoldDB" id="A0AAN6X2Y4"/>
<dbReference type="PANTHER" id="PTHR46689">
    <property type="entry name" value="MEMBRANE PROTEIN, PUTATIVE-RELATED"/>
    <property type="match status" value="1"/>
</dbReference>
<dbReference type="CDD" id="cd07389">
    <property type="entry name" value="MPP_PhoD"/>
    <property type="match status" value="1"/>
</dbReference>
<feature type="compositionally biased region" description="Low complexity" evidence="1">
    <location>
        <begin position="119"/>
        <end position="129"/>
    </location>
</feature>
<feature type="domain" description="PhoD-like phosphatase" evidence="2">
    <location>
        <begin position="564"/>
        <end position="728"/>
    </location>
</feature>
<keyword evidence="4" id="KW-1185">Reference proteome</keyword>
<evidence type="ECO:0000313" key="3">
    <source>
        <dbReference type="EMBL" id="KAK4190497.1"/>
    </source>
</evidence>
<dbReference type="InterPro" id="IPR018946">
    <property type="entry name" value="PhoD-like_MPP"/>
</dbReference>
<accession>A0AAN6X2Y4</accession>
<dbReference type="Proteomes" id="UP001302126">
    <property type="component" value="Unassembled WGS sequence"/>
</dbReference>
<feature type="compositionally biased region" description="Basic and acidic residues" evidence="1">
    <location>
        <begin position="15"/>
        <end position="48"/>
    </location>
</feature>
<name>A0AAN6X2Y4_9PEZI</name>
<protein>
    <recommendedName>
        <fullName evidence="2">PhoD-like phosphatase domain-containing protein</fullName>
    </recommendedName>
</protein>
<reference evidence="3" key="1">
    <citation type="journal article" date="2023" name="Mol. Phylogenet. Evol.">
        <title>Genome-scale phylogeny and comparative genomics of the fungal order Sordariales.</title>
        <authorList>
            <person name="Hensen N."/>
            <person name="Bonometti L."/>
            <person name="Westerberg I."/>
            <person name="Brannstrom I.O."/>
            <person name="Guillou S."/>
            <person name="Cros-Aarteil S."/>
            <person name="Calhoun S."/>
            <person name="Haridas S."/>
            <person name="Kuo A."/>
            <person name="Mondo S."/>
            <person name="Pangilinan J."/>
            <person name="Riley R."/>
            <person name="LaButti K."/>
            <person name="Andreopoulos B."/>
            <person name="Lipzen A."/>
            <person name="Chen C."/>
            <person name="Yan M."/>
            <person name="Daum C."/>
            <person name="Ng V."/>
            <person name="Clum A."/>
            <person name="Steindorff A."/>
            <person name="Ohm R.A."/>
            <person name="Martin F."/>
            <person name="Silar P."/>
            <person name="Natvig D.O."/>
            <person name="Lalanne C."/>
            <person name="Gautier V."/>
            <person name="Ament-Velasquez S.L."/>
            <person name="Kruys A."/>
            <person name="Hutchinson M.I."/>
            <person name="Powell A.J."/>
            <person name="Barry K."/>
            <person name="Miller A.N."/>
            <person name="Grigoriev I.V."/>
            <person name="Debuchy R."/>
            <person name="Gladieux P."/>
            <person name="Hiltunen Thoren M."/>
            <person name="Johannesson H."/>
        </authorList>
    </citation>
    <scope>NUCLEOTIDE SEQUENCE</scope>
    <source>
        <strain evidence="3">PSN309</strain>
    </source>
</reference>
<feature type="domain" description="PhoD-like phosphatase" evidence="2">
    <location>
        <begin position="479"/>
        <end position="550"/>
    </location>
</feature>
<feature type="region of interest" description="Disordered" evidence="1">
    <location>
        <begin position="1"/>
        <end position="67"/>
    </location>
</feature>
<organism evidence="3 4">
    <name type="scientific">Podospora australis</name>
    <dbReference type="NCBI Taxonomy" id="1536484"/>
    <lineage>
        <taxon>Eukaryota</taxon>
        <taxon>Fungi</taxon>
        <taxon>Dikarya</taxon>
        <taxon>Ascomycota</taxon>
        <taxon>Pezizomycotina</taxon>
        <taxon>Sordariomycetes</taxon>
        <taxon>Sordariomycetidae</taxon>
        <taxon>Sordariales</taxon>
        <taxon>Podosporaceae</taxon>
        <taxon>Podospora</taxon>
    </lineage>
</organism>